<comment type="subcellular location">
    <subcellularLocation>
        <location evidence="1">Cell membrane</location>
        <topology evidence="1">Multi-pass membrane protein</topology>
    </subcellularLocation>
</comment>
<keyword evidence="6 7" id="KW-0472">Membrane</keyword>
<evidence type="ECO:0000256" key="2">
    <source>
        <dbReference type="ARBA" id="ARBA00005801"/>
    </source>
</evidence>
<dbReference type="GO" id="GO:0004190">
    <property type="term" value="F:aspartic-type endopeptidase activity"/>
    <property type="evidence" value="ECO:0007669"/>
    <property type="project" value="InterPro"/>
</dbReference>
<evidence type="ECO:0000259" key="8">
    <source>
        <dbReference type="Pfam" id="PF01478"/>
    </source>
</evidence>
<protein>
    <submittedName>
        <fullName evidence="10">Prepilin peptidase</fullName>
    </submittedName>
</protein>
<evidence type="ECO:0000256" key="3">
    <source>
        <dbReference type="ARBA" id="ARBA00022475"/>
    </source>
</evidence>
<evidence type="ECO:0000256" key="1">
    <source>
        <dbReference type="ARBA" id="ARBA00004651"/>
    </source>
</evidence>
<dbReference type="EMBL" id="SHBF01000008">
    <property type="protein sequence ID" value="RZO27899.1"/>
    <property type="molecule type" value="Genomic_DNA"/>
</dbReference>
<keyword evidence="4 7" id="KW-0812">Transmembrane</keyword>
<comment type="similarity">
    <text evidence="2">Belongs to the peptidase A24 family.</text>
</comment>
<keyword evidence="3" id="KW-1003">Cell membrane</keyword>
<feature type="transmembrane region" description="Helical" evidence="7">
    <location>
        <begin position="166"/>
        <end position="189"/>
    </location>
</feature>
<sequence length="275" mass="31060">MINIYNPVFVNISSFSIIDLIIITIFFLSVGSFCSSVIFRLTPDSPLPLSKIRSSCPACLKKIDVINLIPLLGFMIQSGKCKFCNSNISKFYPFTEIFFLLIGILLTTNYGIGLSAIVYTLIIFCFYVLFFLDYKYLYLPVYINLLIVSIGITFNAKYQLFIDETFLILGIKPIFFSLYGLFFGYSSLWLINFMFKVIKKKDGIGGGDFILFGGIGAIHGPIALPVILFIGSFLGCLYFIFSKKADNTELPFGSFLILSSFIYFVLNLMNFSFIN</sequence>
<dbReference type="GO" id="GO:0006465">
    <property type="term" value="P:signal peptide processing"/>
    <property type="evidence" value="ECO:0007669"/>
    <property type="project" value="TreeGrafter"/>
</dbReference>
<evidence type="ECO:0000256" key="6">
    <source>
        <dbReference type="ARBA" id="ARBA00023136"/>
    </source>
</evidence>
<evidence type="ECO:0000256" key="7">
    <source>
        <dbReference type="SAM" id="Phobius"/>
    </source>
</evidence>
<proteinExistence type="inferred from homology"/>
<keyword evidence="5 7" id="KW-1133">Transmembrane helix</keyword>
<dbReference type="PANTHER" id="PTHR30487:SF0">
    <property type="entry name" value="PREPILIN LEADER PEPTIDASE_N-METHYLTRANSFERASE-RELATED"/>
    <property type="match status" value="1"/>
</dbReference>
<feature type="domain" description="Prepilin peptidase A24 N-terminal" evidence="9">
    <location>
        <begin position="27"/>
        <end position="108"/>
    </location>
</feature>
<organism evidence="10 11">
    <name type="scientific">SAR86 cluster bacterium</name>
    <dbReference type="NCBI Taxonomy" id="2030880"/>
    <lineage>
        <taxon>Bacteria</taxon>
        <taxon>Pseudomonadati</taxon>
        <taxon>Pseudomonadota</taxon>
        <taxon>Gammaproteobacteria</taxon>
        <taxon>SAR86 cluster</taxon>
    </lineage>
</organism>
<gene>
    <name evidence="10" type="ORF">EVA93_02090</name>
</gene>
<dbReference type="InterPro" id="IPR000045">
    <property type="entry name" value="Prepilin_IV_endopep_pep"/>
</dbReference>
<reference evidence="10 11" key="1">
    <citation type="submission" date="2019-02" db="EMBL/GenBank/DDBJ databases">
        <title>Prokaryotic population dynamics and viral predation in marine succession experiment using metagenomics: the confinement effect.</title>
        <authorList>
            <person name="Haro-Moreno J.M."/>
            <person name="Rodriguez-Valera F."/>
            <person name="Lopez-Perez M."/>
        </authorList>
    </citation>
    <scope>NUCLEOTIDE SEQUENCE [LARGE SCALE GENOMIC DNA]</scope>
    <source>
        <strain evidence="10">MED-G160</strain>
    </source>
</reference>
<evidence type="ECO:0000256" key="5">
    <source>
        <dbReference type="ARBA" id="ARBA00022989"/>
    </source>
</evidence>
<feature type="transmembrane region" description="Helical" evidence="7">
    <location>
        <begin position="97"/>
        <end position="130"/>
    </location>
</feature>
<dbReference type="Pfam" id="PF06750">
    <property type="entry name" value="A24_N_bact"/>
    <property type="match status" value="1"/>
</dbReference>
<name>A0A520N3D1_9GAMM</name>
<dbReference type="Pfam" id="PF01478">
    <property type="entry name" value="Peptidase_A24"/>
    <property type="match status" value="1"/>
</dbReference>
<feature type="transmembrane region" description="Helical" evidence="7">
    <location>
        <begin position="252"/>
        <end position="274"/>
    </location>
</feature>
<dbReference type="Proteomes" id="UP000318710">
    <property type="component" value="Unassembled WGS sequence"/>
</dbReference>
<feature type="domain" description="Prepilin type IV endopeptidase peptidase" evidence="8">
    <location>
        <begin position="122"/>
        <end position="240"/>
    </location>
</feature>
<dbReference type="InterPro" id="IPR010627">
    <property type="entry name" value="Prepilin_pept_A24_N"/>
</dbReference>
<comment type="caution">
    <text evidence="10">The sequence shown here is derived from an EMBL/GenBank/DDBJ whole genome shotgun (WGS) entry which is preliminary data.</text>
</comment>
<dbReference type="PANTHER" id="PTHR30487">
    <property type="entry name" value="TYPE 4 PREPILIN-LIKE PROTEINS LEADER PEPTIDE-PROCESSING ENZYME"/>
    <property type="match status" value="1"/>
</dbReference>
<evidence type="ECO:0000259" key="9">
    <source>
        <dbReference type="Pfam" id="PF06750"/>
    </source>
</evidence>
<dbReference type="GO" id="GO:0005886">
    <property type="term" value="C:plasma membrane"/>
    <property type="evidence" value="ECO:0007669"/>
    <property type="project" value="UniProtKB-SubCell"/>
</dbReference>
<feature type="transmembrane region" description="Helical" evidence="7">
    <location>
        <begin position="136"/>
        <end position="154"/>
    </location>
</feature>
<feature type="transmembrane region" description="Helical" evidence="7">
    <location>
        <begin position="209"/>
        <end position="240"/>
    </location>
</feature>
<evidence type="ECO:0000313" key="11">
    <source>
        <dbReference type="Proteomes" id="UP000318710"/>
    </source>
</evidence>
<accession>A0A520N3D1</accession>
<dbReference type="AlphaFoldDB" id="A0A520N3D1"/>
<evidence type="ECO:0000256" key="4">
    <source>
        <dbReference type="ARBA" id="ARBA00022692"/>
    </source>
</evidence>
<evidence type="ECO:0000313" key="10">
    <source>
        <dbReference type="EMBL" id="RZO27899.1"/>
    </source>
</evidence>
<dbReference type="InterPro" id="IPR050882">
    <property type="entry name" value="Prepilin_peptidase/N-MTase"/>
</dbReference>